<accession>A0A7X1ZHH8</accession>
<keyword evidence="4" id="KW-0548">Nucleotidyltransferase</keyword>
<dbReference type="InterPro" id="IPR050264">
    <property type="entry name" value="Bact_CCA-adding_enz_type3_sf"/>
</dbReference>
<evidence type="ECO:0000259" key="9">
    <source>
        <dbReference type="Pfam" id="PF01743"/>
    </source>
</evidence>
<dbReference type="Pfam" id="PF01743">
    <property type="entry name" value="PolyA_pol"/>
    <property type="match status" value="1"/>
</dbReference>
<evidence type="ECO:0000313" key="11">
    <source>
        <dbReference type="EMBL" id="MQX38343.1"/>
    </source>
</evidence>
<feature type="domain" description="Poly A polymerase head" evidence="9">
    <location>
        <begin position="43"/>
        <end position="166"/>
    </location>
</feature>
<keyword evidence="5" id="KW-0479">Metal-binding</keyword>
<dbReference type="Gene3D" id="1.10.3090.10">
    <property type="entry name" value="cca-adding enzyme, domain 2"/>
    <property type="match status" value="1"/>
</dbReference>
<name>A0A7X1ZHH8_9PROT</name>
<dbReference type="SUPFAM" id="SSF81891">
    <property type="entry name" value="Poly A polymerase C-terminal region-like"/>
    <property type="match status" value="1"/>
</dbReference>
<dbReference type="EMBL" id="WIVE01000090">
    <property type="protein sequence ID" value="MQX38343.1"/>
    <property type="molecule type" value="Genomic_DNA"/>
</dbReference>
<keyword evidence="3" id="KW-0819">tRNA processing</keyword>
<dbReference type="AlphaFoldDB" id="A0A7X1ZHH8"/>
<proteinExistence type="inferred from homology"/>
<organism evidence="11 12">
    <name type="scientific">Roseospira navarrensis</name>
    <dbReference type="NCBI Taxonomy" id="140058"/>
    <lineage>
        <taxon>Bacteria</taxon>
        <taxon>Pseudomonadati</taxon>
        <taxon>Pseudomonadota</taxon>
        <taxon>Alphaproteobacteria</taxon>
        <taxon>Rhodospirillales</taxon>
        <taxon>Rhodospirillaceae</taxon>
        <taxon>Roseospira</taxon>
    </lineage>
</organism>
<evidence type="ECO:0000256" key="6">
    <source>
        <dbReference type="ARBA" id="ARBA00022741"/>
    </source>
</evidence>
<evidence type="ECO:0000256" key="5">
    <source>
        <dbReference type="ARBA" id="ARBA00022723"/>
    </source>
</evidence>
<dbReference type="InterPro" id="IPR043519">
    <property type="entry name" value="NT_sf"/>
</dbReference>
<dbReference type="Gene3D" id="3.30.460.10">
    <property type="entry name" value="Beta Polymerase, domain 2"/>
    <property type="match status" value="1"/>
</dbReference>
<dbReference type="OrthoDB" id="9805698at2"/>
<evidence type="ECO:0000259" key="10">
    <source>
        <dbReference type="Pfam" id="PF12627"/>
    </source>
</evidence>
<evidence type="ECO:0000313" key="12">
    <source>
        <dbReference type="Proteomes" id="UP000434582"/>
    </source>
</evidence>
<evidence type="ECO:0000256" key="2">
    <source>
        <dbReference type="ARBA" id="ARBA00022679"/>
    </source>
</evidence>
<dbReference type="GO" id="GO:0000166">
    <property type="term" value="F:nucleotide binding"/>
    <property type="evidence" value="ECO:0007669"/>
    <property type="project" value="UniProtKB-KW"/>
</dbReference>
<keyword evidence="6" id="KW-0547">Nucleotide-binding</keyword>
<gene>
    <name evidence="11" type="ORF">GHC57_17640</name>
</gene>
<keyword evidence="2 8" id="KW-0808">Transferase</keyword>
<keyword evidence="8" id="KW-0694">RNA-binding</keyword>
<dbReference type="SUPFAM" id="SSF81301">
    <property type="entry name" value="Nucleotidyltransferase"/>
    <property type="match status" value="1"/>
</dbReference>
<comment type="caution">
    <text evidence="11">The sequence shown here is derived from an EMBL/GenBank/DDBJ whole genome shotgun (WGS) entry which is preliminary data.</text>
</comment>
<keyword evidence="12" id="KW-1185">Reference proteome</keyword>
<dbReference type="PANTHER" id="PTHR46173:SF1">
    <property type="entry name" value="CCA TRNA NUCLEOTIDYLTRANSFERASE 1, MITOCHONDRIAL"/>
    <property type="match status" value="1"/>
</dbReference>
<evidence type="ECO:0000256" key="3">
    <source>
        <dbReference type="ARBA" id="ARBA00022694"/>
    </source>
</evidence>
<evidence type="ECO:0000256" key="4">
    <source>
        <dbReference type="ARBA" id="ARBA00022695"/>
    </source>
</evidence>
<feature type="domain" description="tRNA nucleotidyltransferase/poly(A) polymerase RNA and SrmB- binding" evidence="10">
    <location>
        <begin position="198"/>
        <end position="254"/>
    </location>
</feature>
<evidence type="ECO:0000256" key="1">
    <source>
        <dbReference type="ARBA" id="ARBA00001946"/>
    </source>
</evidence>
<dbReference type="GO" id="GO:0000049">
    <property type="term" value="F:tRNA binding"/>
    <property type="evidence" value="ECO:0007669"/>
    <property type="project" value="TreeGrafter"/>
</dbReference>
<evidence type="ECO:0000256" key="7">
    <source>
        <dbReference type="ARBA" id="ARBA00022842"/>
    </source>
</evidence>
<dbReference type="Proteomes" id="UP000434582">
    <property type="component" value="Unassembled WGS sequence"/>
</dbReference>
<keyword evidence="7" id="KW-0460">Magnesium</keyword>
<sequence>MTRDWSRFSHRDPVGQLSADPWLTAPTLHRLVEALRADGTEVRLVGGCVRDGLLRRPVTDVDLATPDRPEVVTALLERAGISTVPWARGLAHGTVLAVVDETPFEVTTLRRDVACDGRHADVAFTDDWMADAGRRDFTINALSATPEGAVYDYHDGMTDLAAGRIRFVGRAVERIREDALRMLRFVRFQAHYGQGAADPEALGACQAMAATVAGLSGERIRTELLKTLAAPDPAGALLLMRRARLLEHVLPEAEHFGTLRMLAFLETRGVVAPGVAPDPLRRLGAVVRGGEAGTTALAARLRLSRAETRRLVGIAATPRPLRPRADMGEADRRRLLDRIGPDLFRDLCLVDWAAERDNRGHTDSARSLRWMAHLEGAAAFAPPPFPLKGGDLIAAGVPRGPKVGRTLSRLRDWWLAEGYRPDRDALLARARETAGADAGTRHGR</sequence>
<dbReference type="InterPro" id="IPR002646">
    <property type="entry name" value="PolA_pol_head_dom"/>
</dbReference>
<reference evidence="11 12" key="1">
    <citation type="submission" date="2019-10" db="EMBL/GenBank/DDBJ databases">
        <title>Draft whole-genome sequence of the purple nonsulfur photosynthetic bacterium Roseospira navarrensis DSM 15114.</title>
        <authorList>
            <person name="Kyndt J.A."/>
            <person name="Meyer T.E."/>
        </authorList>
    </citation>
    <scope>NUCLEOTIDE SEQUENCE [LARGE SCALE GENOMIC DNA]</scope>
    <source>
        <strain evidence="11 12">DSM 15114</strain>
    </source>
</reference>
<dbReference type="GO" id="GO:0046872">
    <property type="term" value="F:metal ion binding"/>
    <property type="evidence" value="ECO:0007669"/>
    <property type="project" value="UniProtKB-KW"/>
</dbReference>
<protein>
    <submittedName>
        <fullName evidence="11">CCA tRNA nucleotidyltransferase</fullName>
    </submittedName>
</protein>
<dbReference type="InterPro" id="IPR032828">
    <property type="entry name" value="PolyA_RNA-bd"/>
</dbReference>
<dbReference type="GO" id="GO:0008033">
    <property type="term" value="P:tRNA processing"/>
    <property type="evidence" value="ECO:0007669"/>
    <property type="project" value="UniProtKB-KW"/>
</dbReference>
<dbReference type="GO" id="GO:0016779">
    <property type="term" value="F:nucleotidyltransferase activity"/>
    <property type="evidence" value="ECO:0007669"/>
    <property type="project" value="UniProtKB-KW"/>
</dbReference>
<comment type="cofactor">
    <cofactor evidence="1">
        <name>Mg(2+)</name>
        <dbReference type="ChEBI" id="CHEBI:18420"/>
    </cofactor>
</comment>
<dbReference type="PANTHER" id="PTHR46173">
    <property type="entry name" value="CCA TRNA NUCLEOTIDYLTRANSFERASE 1, MITOCHONDRIAL"/>
    <property type="match status" value="1"/>
</dbReference>
<dbReference type="RefSeq" id="WP_153346720.1">
    <property type="nucleotide sequence ID" value="NZ_WIVE01000090.1"/>
</dbReference>
<dbReference type="CDD" id="cd05398">
    <property type="entry name" value="NT_ClassII-CCAase"/>
    <property type="match status" value="1"/>
</dbReference>
<evidence type="ECO:0000256" key="8">
    <source>
        <dbReference type="RuleBase" id="RU003953"/>
    </source>
</evidence>
<dbReference type="Pfam" id="PF12627">
    <property type="entry name" value="PolyA_pol_RNAbd"/>
    <property type="match status" value="1"/>
</dbReference>
<comment type="similarity">
    <text evidence="8">Belongs to the tRNA nucleotidyltransferase/poly(A) polymerase family.</text>
</comment>